<dbReference type="GO" id="GO:0035312">
    <property type="term" value="F:5'-3' DNA exonuclease activity"/>
    <property type="evidence" value="ECO:0007669"/>
    <property type="project" value="TreeGrafter"/>
</dbReference>
<dbReference type="OrthoDB" id="9804333at2"/>
<keyword evidence="3" id="KW-1185">Reference proteome</keyword>
<dbReference type="PANTHER" id="PTHR42924">
    <property type="entry name" value="EXONUCLEASE"/>
    <property type="match status" value="1"/>
</dbReference>
<reference evidence="2 3" key="1">
    <citation type="submission" date="2018-03" db="EMBL/GenBank/DDBJ databases">
        <title>The ancient ancestry and fast evolution of plastids.</title>
        <authorList>
            <person name="Moore K.R."/>
            <person name="Magnabosco C."/>
            <person name="Momper L."/>
            <person name="Gold D.A."/>
            <person name="Bosak T."/>
            <person name="Fournier G.P."/>
        </authorList>
    </citation>
    <scope>NUCLEOTIDE SEQUENCE [LARGE SCALE GENOMIC DNA]</scope>
    <source>
        <strain evidence="2 3">CCALA 037</strain>
    </source>
</reference>
<proteinExistence type="predicted"/>
<dbReference type="SMART" id="SM00481">
    <property type="entry name" value="POLIIIAc"/>
    <property type="match status" value="1"/>
</dbReference>
<dbReference type="SUPFAM" id="SSF89550">
    <property type="entry name" value="PHP domain-like"/>
    <property type="match status" value="1"/>
</dbReference>
<dbReference type="Gene3D" id="3.20.20.140">
    <property type="entry name" value="Metal-dependent hydrolases"/>
    <property type="match status" value="1"/>
</dbReference>
<dbReference type="AlphaFoldDB" id="A0A2T1GFZ4"/>
<dbReference type="Proteomes" id="UP000238937">
    <property type="component" value="Unassembled WGS sequence"/>
</dbReference>
<dbReference type="InterPro" id="IPR004013">
    <property type="entry name" value="PHP_dom"/>
</dbReference>
<evidence type="ECO:0000313" key="3">
    <source>
        <dbReference type="Proteomes" id="UP000238937"/>
    </source>
</evidence>
<dbReference type="Pfam" id="PF02811">
    <property type="entry name" value="PHP"/>
    <property type="match status" value="1"/>
</dbReference>
<gene>
    <name evidence="2" type="ORF">C7B77_11495</name>
</gene>
<evidence type="ECO:0000313" key="2">
    <source>
        <dbReference type="EMBL" id="PSB56541.1"/>
    </source>
</evidence>
<sequence>MGNQHSAQNTTLLRQVFTNIQADSCPKHYNFHMHTNHSDGKLRPEDLMAQAVEIGLKGIAITDHHSVDGYYRAAKWLETQEIESLHLWTGIEITAYLPPVDVHILGYGFDPLEPSLAPYLTGREPRGVDARAERAINALHAAGAIVVLAHPARYRRSPEELIPTAVALGIDGVETYYAYNNPNPWIPSFEQTETVKRLGNSYNLLHTCGTDTHGLNLLQRL</sequence>
<dbReference type="InterPro" id="IPR016195">
    <property type="entry name" value="Pol/histidinol_Pase-like"/>
</dbReference>
<accession>A0A2T1GFZ4</accession>
<dbReference type="EMBL" id="PVWO01000120">
    <property type="protein sequence ID" value="PSB56541.1"/>
    <property type="molecule type" value="Genomic_DNA"/>
</dbReference>
<name>A0A2T1GFZ4_9CYAN</name>
<dbReference type="GO" id="GO:0004534">
    <property type="term" value="F:5'-3' RNA exonuclease activity"/>
    <property type="evidence" value="ECO:0007669"/>
    <property type="project" value="TreeGrafter"/>
</dbReference>
<protein>
    <submittedName>
        <fullName evidence="2">PHP domain-containing protein</fullName>
    </submittedName>
</protein>
<dbReference type="CDD" id="cd07438">
    <property type="entry name" value="PHP_HisPPase_AMP"/>
    <property type="match status" value="1"/>
</dbReference>
<dbReference type="RefSeq" id="WP_106304392.1">
    <property type="nucleotide sequence ID" value="NZ_PVWO01000120.1"/>
</dbReference>
<evidence type="ECO:0000259" key="1">
    <source>
        <dbReference type="SMART" id="SM00481"/>
    </source>
</evidence>
<feature type="domain" description="Polymerase/histidinol phosphatase N-terminal" evidence="1">
    <location>
        <begin position="29"/>
        <end position="97"/>
    </location>
</feature>
<dbReference type="InterPro" id="IPR052018">
    <property type="entry name" value="PHP_domain"/>
</dbReference>
<dbReference type="PANTHER" id="PTHR42924:SF3">
    <property type="entry name" value="POLYMERASE_HISTIDINOL PHOSPHATASE N-TERMINAL DOMAIN-CONTAINING PROTEIN"/>
    <property type="match status" value="1"/>
</dbReference>
<dbReference type="InterPro" id="IPR003141">
    <property type="entry name" value="Pol/His_phosphatase_N"/>
</dbReference>
<organism evidence="2 3">
    <name type="scientific">Chamaesiphon polymorphus CCALA 037</name>
    <dbReference type="NCBI Taxonomy" id="2107692"/>
    <lineage>
        <taxon>Bacteria</taxon>
        <taxon>Bacillati</taxon>
        <taxon>Cyanobacteriota</taxon>
        <taxon>Cyanophyceae</taxon>
        <taxon>Gomontiellales</taxon>
        <taxon>Chamaesiphonaceae</taxon>
        <taxon>Chamaesiphon</taxon>
    </lineage>
</organism>
<comment type="caution">
    <text evidence="2">The sequence shown here is derived from an EMBL/GenBank/DDBJ whole genome shotgun (WGS) entry which is preliminary data.</text>
</comment>